<reference evidence="2" key="1">
    <citation type="submission" date="2016-10" db="EMBL/GenBank/DDBJ databases">
        <authorList>
            <person name="Varghese N."/>
            <person name="Submissions S."/>
        </authorList>
    </citation>
    <scope>NUCLEOTIDE SEQUENCE [LARGE SCALE GENOMIC DNA]</scope>
    <source>
        <strain evidence="2">DSM 24729</strain>
    </source>
</reference>
<name>A0A1G7CMH2_9FLAO</name>
<dbReference type="EMBL" id="FNBD01000001">
    <property type="protein sequence ID" value="SDE40443.1"/>
    <property type="molecule type" value="Genomic_DNA"/>
</dbReference>
<sequence>MKDRSSKNQKKSKTFTFESIAEYVKNYAKTCRQSYLSLLSI</sequence>
<dbReference type="AlphaFoldDB" id="A0A1G7CMH2"/>
<proteinExistence type="predicted"/>
<organism evidence="1 2">
    <name type="scientific">Cellulophaga baltica</name>
    <dbReference type="NCBI Taxonomy" id="76594"/>
    <lineage>
        <taxon>Bacteria</taxon>
        <taxon>Pseudomonadati</taxon>
        <taxon>Bacteroidota</taxon>
        <taxon>Flavobacteriia</taxon>
        <taxon>Flavobacteriales</taxon>
        <taxon>Flavobacteriaceae</taxon>
        <taxon>Cellulophaga</taxon>
    </lineage>
</organism>
<protein>
    <submittedName>
        <fullName evidence="1">Uncharacterized protein</fullName>
    </submittedName>
</protein>
<accession>A0A1G7CMH2</accession>
<gene>
    <name evidence="1" type="ORF">SAMN04487992_10125</name>
</gene>
<evidence type="ECO:0000313" key="2">
    <source>
        <dbReference type="Proteomes" id="UP000182114"/>
    </source>
</evidence>
<keyword evidence="2" id="KW-1185">Reference proteome</keyword>
<dbReference type="Proteomes" id="UP000182114">
    <property type="component" value="Unassembled WGS sequence"/>
</dbReference>
<evidence type="ECO:0000313" key="1">
    <source>
        <dbReference type="EMBL" id="SDE40443.1"/>
    </source>
</evidence>